<evidence type="ECO:0000313" key="3">
    <source>
        <dbReference type="Proteomes" id="UP000252519"/>
    </source>
</evidence>
<dbReference type="Pfam" id="PF23328">
    <property type="entry name" value="Sha_B_N"/>
    <property type="match status" value="1"/>
</dbReference>
<sequence>FRESARRRRPAGCGALFSRSSVGDQLADPLSPALIDRIRGRVARAHRSGPRTSQRGTQTLLLLSGISVRVSSFSRLCTDLLSRTWLPDNVSLTQISPAMWTTVRLYDVLLLLVVLQSSEAAALHSVGGILNSIVRKPGLPDVLFPSVCPPACSQLFHADEAVFNNSASDRCSCVCPSAAPVYLNTAGYCVDRLGESGYCFVRPDVFHAHRSSNA</sequence>
<dbReference type="Proteomes" id="UP000252519">
    <property type="component" value="Unassembled WGS sequence"/>
</dbReference>
<proteinExistence type="predicted"/>
<evidence type="ECO:0000259" key="1">
    <source>
        <dbReference type="Pfam" id="PF23328"/>
    </source>
</evidence>
<evidence type="ECO:0000313" key="2">
    <source>
        <dbReference type="EMBL" id="RCN40790.1"/>
    </source>
</evidence>
<comment type="caution">
    <text evidence="2">The sequence shown here is derived from an EMBL/GenBank/DDBJ whole genome shotgun (WGS) entry which is preliminary data.</text>
</comment>
<dbReference type="OrthoDB" id="5822275at2759"/>
<keyword evidence="3" id="KW-1185">Reference proteome</keyword>
<dbReference type="InterPro" id="IPR057507">
    <property type="entry name" value="Sha_B-like_N"/>
</dbReference>
<gene>
    <name evidence="2" type="ORF">ANCCAN_13281</name>
</gene>
<dbReference type="EMBL" id="JOJR01000267">
    <property type="protein sequence ID" value="RCN40790.1"/>
    <property type="molecule type" value="Genomic_DNA"/>
</dbReference>
<dbReference type="STRING" id="29170.A0A368GCP8"/>
<name>A0A368GCP8_ANCCA</name>
<dbReference type="AlphaFoldDB" id="A0A368GCP8"/>
<reference evidence="2 3" key="1">
    <citation type="submission" date="2014-10" db="EMBL/GenBank/DDBJ databases">
        <title>Draft genome of the hookworm Ancylostoma caninum.</title>
        <authorList>
            <person name="Mitreva M."/>
        </authorList>
    </citation>
    <scope>NUCLEOTIDE SEQUENCE [LARGE SCALE GENOMIC DNA]</scope>
    <source>
        <strain evidence="2 3">Baltimore</strain>
    </source>
</reference>
<organism evidence="2 3">
    <name type="scientific">Ancylostoma caninum</name>
    <name type="common">Dog hookworm</name>
    <dbReference type="NCBI Taxonomy" id="29170"/>
    <lineage>
        <taxon>Eukaryota</taxon>
        <taxon>Metazoa</taxon>
        <taxon>Ecdysozoa</taxon>
        <taxon>Nematoda</taxon>
        <taxon>Chromadorea</taxon>
        <taxon>Rhabditida</taxon>
        <taxon>Rhabditina</taxon>
        <taxon>Rhabditomorpha</taxon>
        <taxon>Strongyloidea</taxon>
        <taxon>Ancylostomatidae</taxon>
        <taxon>Ancylostomatinae</taxon>
        <taxon>Ancylostoma</taxon>
    </lineage>
</organism>
<accession>A0A368GCP8</accession>
<protein>
    <recommendedName>
        <fullName evidence="1">Shavenoid isoform B-like N-terminal domain-containing protein</fullName>
    </recommendedName>
</protein>
<feature type="non-terminal residue" evidence="2">
    <location>
        <position position="1"/>
    </location>
</feature>
<feature type="domain" description="Shavenoid isoform B-like N-terminal" evidence="1">
    <location>
        <begin position="132"/>
        <end position="193"/>
    </location>
</feature>